<dbReference type="PROSITE" id="PS50005">
    <property type="entry name" value="TPR"/>
    <property type="match status" value="1"/>
</dbReference>
<dbReference type="PRINTS" id="PR00038">
    <property type="entry name" value="HTHLUXR"/>
</dbReference>
<dbReference type="RefSeq" id="WP_106135254.1">
    <property type="nucleotide sequence ID" value="NZ_PVTR01000015.1"/>
</dbReference>
<dbReference type="GO" id="GO:0006355">
    <property type="term" value="P:regulation of DNA-templated transcription"/>
    <property type="evidence" value="ECO:0007669"/>
    <property type="project" value="InterPro"/>
</dbReference>
<dbReference type="SMART" id="SM00421">
    <property type="entry name" value="HTH_LUXR"/>
    <property type="match status" value="1"/>
</dbReference>
<dbReference type="Pfam" id="PF00196">
    <property type="entry name" value="GerE"/>
    <property type="match status" value="1"/>
</dbReference>
<name>A0A2T0WE34_9BACT</name>
<dbReference type="FunFam" id="1.10.10.10:FF:000153">
    <property type="entry name" value="LuxR family transcriptional regulator"/>
    <property type="match status" value="1"/>
</dbReference>
<dbReference type="OrthoDB" id="9797341at2"/>
<comment type="caution">
    <text evidence="7">The sequence shown here is derived from an EMBL/GenBank/DDBJ whole genome shotgun (WGS) entry which is preliminary data.</text>
</comment>
<dbReference type="PROSITE" id="PS00622">
    <property type="entry name" value="HTH_LUXR_1"/>
    <property type="match status" value="1"/>
</dbReference>
<dbReference type="InterPro" id="IPR011990">
    <property type="entry name" value="TPR-like_helical_dom_sf"/>
</dbReference>
<proteinExistence type="predicted"/>
<keyword evidence="5" id="KW-1133">Transmembrane helix</keyword>
<keyword evidence="3" id="KW-0804">Transcription</keyword>
<evidence type="ECO:0000313" key="8">
    <source>
        <dbReference type="Proteomes" id="UP000238157"/>
    </source>
</evidence>
<sequence length="519" mass="60062">MKRLKVHFDVDPFKKIKIIFMLSVCFILPSQVFSQEDIISKLRAELLTAPRDTNKVWIYRDLAFYYHEKNLDSVLYFADQGANLSIQINFPYGQIWSLYQKALALEYLNRFEEAMEVFSFMKGLSLQSKDSVSLAKITNAIGVAYYYQGIQEQALAHYQEGLELSEGVNYLEGASHALNNMAVIYRQQRNFKRALEVHQKSLNIKTSQSDTVGMINSHYNLGLLHSYLNDYTNSLLAFKLAEELSTNTPSSHNLAEISIGKAIALYNLGNDQEAYELLSAEIPKLKPDKIHEKAIALTYLGVLEIKLGKNGLDRLLEAHQILENSDRLELQRQLFKEMAYAYEIIGQHNLSVNAWKEYNSINDSINNEQKAWAIEEMQARFDAIDKDKRIQQQELALFSEKSKKKWISIVLTFTFFSFAAGMYLYIIKWRNQVKEHEEELRSTINSTSIDFQKVNHKALSPLTKREMEIIQLVEEGKSNHEIADQLFVSENTVKTHLKNIFSKTEAKNRTDLIHRLHRY</sequence>
<dbReference type="PANTHER" id="PTHR44688">
    <property type="entry name" value="DNA-BINDING TRANSCRIPTIONAL ACTIVATOR DEVR_DOSR"/>
    <property type="match status" value="1"/>
</dbReference>
<evidence type="ECO:0000259" key="6">
    <source>
        <dbReference type="PROSITE" id="PS50043"/>
    </source>
</evidence>
<feature type="repeat" description="TPR" evidence="4">
    <location>
        <begin position="175"/>
        <end position="208"/>
    </location>
</feature>
<dbReference type="InterPro" id="IPR000792">
    <property type="entry name" value="Tscrpt_reg_LuxR_C"/>
</dbReference>
<dbReference type="Pfam" id="PF13424">
    <property type="entry name" value="TPR_12"/>
    <property type="match status" value="1"/>
</dbReference>
<keyword evidence="1" id="KW-0805">Transcription regulation</keyword>
<dbReference type="AlphaFoldDB" id="A0A2T0WE34"/>
<keyword evidence="5" id="KW-0472">Membrane</keyword>
<dbReference type="InterPro" id="IPR019734">
    <property type="entry name" value="TPR_rpt"/>
</dbReference>
<evidence type="ECO:0000256" key="4">
    <source>
        <dbReference type="PROSITE-ProRule" id="PRU00339"/>
    </source>
</evidence>
<feature type="transmembrane region" description="Helical" evidence="5">
    <location>
        <begin position="406"/>
        <end position="426"/>
    </location>
</feature>
<dbReference type="InterPro" id="IPR016032">
    <property type="entry name" value="Sig_transdc_resp-reg_C-effctor"/>
</dbReference>
<dbReference type="Gene3D" id="1.25.40.10">
    <property type="entry name" value="Tetratricopeptide repeat domain"/>
    <property type="match status" value="2"/>
</dbReference>
<dbReference type="Proteomes" id="UP000238157">
    <property type="component" value="Unassembled WGS sequence"/>
</dbReference>
<evidence type="ECO:0000256" key="2">
    <source>
        <dbReference type="ARBA" id="ARBA00023125"/>
    </source>
</evidence>
<dbReference type="InterPro" id="IPR036388">
    <property type="entry name" value="WH-like_DNA-bd_sf"/>
</dbReference>
<dbReference type="SUPFAM" id="SSF46894">
    <property type="entry name" value="C-terminal effector domain of the bipartite response regulators"/>
    <property type="match status" value="1"/>
</dbReference>
<dbReference type="GO" id="GO:0003677">
    <property type="term" value="F:DNA binding"/>
    <property type="evidence" value="ECO:0007669"/>
    <property type="project" value="UniProtKB-KW"/>
</dbReference>
<dbReference type="PROSITE" id="PS50043">
    <property type="entry name" value="HTH_LUXR_2"/>
    <property type="match status" value="1"/>
</dbReference>
<dbReference type="Gene3D" id="1.10.10.10">
    <property type="entry name" value="Winged helix-like DNA-binding domain superfamily/Winged helix DNA-binding domain"/>
    <property type="match status" value="1"/>
</dbReference>
<keyword evidence="5" id="KW-0812">Transmembrane</keyword>
<gene>
    <name evidence="7" type="ORF">CLW00_1157</name>
</gene>
<keyword evidence="2" id="KW-0238">DNA-binding</keyword>
<keyword evidence="8" id="KW-1185">Reference proteome</keyword>
<evidence type="ECO:0000256" key="3">
    <source>
        <dbReference type="ARBA" id="ARBA00023163"/>
    </source>
</evidence>
<evidence type="ECO:0000313" key="7">
    <source>
        <dbReference type="EMBL" id="PRY84967.1"/>
    </source>
</evidence>
<evidence type="ECO:0000256" key="1">
    <source>
        <dbReference type="ARBA" id="ARBA00023015"/>
    </source>
</evidence>
<evidence type="ECO:0000256" key="5">
    <source>
        <dbReference type="SAM" id="Phobius"/>
    </source>
</evidence>
<accession>A0A2T0WE34</accession>
<feature type="domain" description="HTH luxR-type" evidence="6">
    <location>
        <begin position="455"/>
        <end position="519"/>
    </location>
</feature>
<dbReference type="SMART" id="SM00028">
    <property type="entry name" value="TPR"/>
    <property type="match status" value="4"/>
</dbReference>
<protein>
    <submittedName>
        <fullName evidence="7">Tetratricopeptide repeat protein</fullName>
    </submittedName>
</protein>
<organism evidence="7 8">
    <name type="scientific">Mongoliibacter ruber</name>
    <dbReference type="NCBI Taxonomy" id="1750599"/>
    <lineage>
        <taxon>Bacteria</taxon>
        <taxon>Pseudomonadati</taxon>
        <taxon>Bacteroidota</taxon>
        <taxon>Cytophagia</taxon>
        <taxon>Cytophagales</taxon>
        <taxon>Cyclobacteriaceae</taxon>
        <taxon>Mongoliibacter</taxon>
    </lineage>
</organism>
<reference evidence="7 8" key="1">
    <citation type="submission" date="2018-03" db="EMBL/GenBank/DDBJ databases">
        <title>Genomic Encyclopedia of Archaeal and Bacterial Type Strains, Phase II (KMG-II): from individual species to whole genera.</title>
        <authorList>
            <person name="Goeker M."/>
        </authorList>
    </citation>
    <scope>NUCLEOTIDE SEQUENCE [LARGE SCALE GENOMIC DNA]</scope>
    <source>
        <strain evidence="7 8">DSM 27929</strain>
    </source>
</reference>
<dbReference type="CDD" id="cd06170">
    <property type="entry name" value="LuxR_C_like"/>
    <property type="match status" value="1"/>
</dbReference>
<keyword evidence="4" id="KW-0802">TPR repeat</keyword>
<dbReference type="EMBL" id="PVTR01000015">
    <property type="protein sequence ID" value="PRY84967.1"/>
    <property type="molecule type" value="Genomic_DNA"/>
</dbReference>
<dbReference type="PANTHER" id="PTHR44688:SF16">
    <property type="entry name" value="DNA-BINDING TRANSCRIPTIONAL ACTIVATOR DEVR_DOSR"/>
    <property type="match status" value="1"/>
</dbReference>
<dbReference type="SUPFAM" id="SSF48452">
    <property type="entry name" value="TPR-like"/>
    <property type="match status" value="1"/>
</dbReference>